<accession>A0AC58U8W3</accession>
<organism evidence="1 2">
    <name type="scientific">Nicotiana tabacum</name>
    <name type="common">Common tobacco</name>
    <dbReference type="NCBI Taxonomy" id="4097"/>
    <lineage>
        <taxon>Eukaryota</taxon>
        <taxon>Viridiplantae</taxon>
        <taxon>Streptophyta</taxon>
        <taxon>Embryophyta</taxon>
        <taxon>Tracheophyta</taxon>
        <taxon>Spermatophyta</taxon>
        <taxon>Magnoliopsida</taxon>
        <taxon>eudicotyledons</taxon>
        <taxon>Gunneridae</taxon>
        <taxon>Pentapetalae</taxon>
        <taxon>asterids</taxon>
        <taxon>lamiids</taxon>
        <taxon>Solanales</taxon>
        <taxon>Solanaceae</taxon>
        <taxon>Nicotianoideae</taxon>
        <taxon>Nicotianeae</taxon>
        <taxon>Nicotiana</taxon>
    </lineage>
</organism>
<reference evidence="2" key="2">
    <citation type="submission" date="2025-08" db="UniProtKB">
        <authorList>
            <consortium name="RefSeq"/>
        </authorList>
    </citation>
    <scope>IDENTIFICATION</scope>
    <source>
        <tissue evidence="2">Leaf</tissue>
    </source>
</reference>
<reference evidence="1" key="1">
    <citation type="journal article" date="2014" name="Nat. Commun.">
        <title>The tobacco genome sequence and its comparison with those of tomato and potato.</title>
        <authorList>
            <person name="Sierro N."/>
            <person name="Battey J.N."/>
            <person name="Ouadi S."/>
            <person name="Bakaher N."/>
            <person name="Bovet L."/>
            <person name="Willig A."/>
            <person name="Goepfert S."/>
            <person name="Peitsch M.C."/>
            <person name="Ivanov N.V."/>
        </authorList>
    </citation>
    <scope>NUCLEOTIDE SEQUENCE [LARGE SCALE GENOMIC DNA]</scope>
</reference>
<dbReference type="Proteomes" id="UP000790787">
    <property type="component" value="Chromosome 3"/>
</dbReference>
<name>A0AC58U8W3_TOBAC</name>
<proteinExistence type="predicted"/>
<sequence length="430" mass="48834">MADNNKTELVDTGAQKQLVEHDNGLVEEVKMLRQHMVDMYQAWMNGKAPPPPPPSFLNTTLTQIPVTVLDDPPYSPDPPAYHGFPNHPSSSVTHLPITFPKNFPPVLSTIPNNEHPLKAHDVQYYPSKVAHKVPNSYKRGSRDEAHVENEKFTGRKGRYGIPRRPKGIEQSLKNKQGMGDQGSISYKELSMSPDVRLPAGFKVPKFNLYDGCGDPVAHLRDYCSKMRSVGEKYDLLMAYLSESLTGAAFEWHNRQDVGEWPTLGDMTQEFVRYFQYGSGVTQDRPSLSRMEKKPEESFREFGLRWREQAARVNTPIGEEEMVEIFLKSQGPTYFSHLIPALGKPFNDVLKMGKMVEEGIKSGKIMCCSKDIQNIPISLGGRKRNKKNDSMGFPDQHFQPRHRPRGYPDAPYDPLQCHFFPRNSQNRTSLS</sequence>
<evidence type="ECO:0000313" key="2">
    <source>
        <dbReference type="RefSeq" id="XP_075105920.1"/>
    </source>
</evidence>
<dbReference type="RefSeq" id="XP_075105920.1">
    <property type="nucleotide sequence ID" value="XM_075249819.1"/>
</dbReference>
<protein>
    <submittedName>
        <fullName evidence="2">Uncharacterized protein LOC107779115</fullName>
    </submittedName>
</protein>
<evidence type="ECO:0000313" key="1">
    <source>
        <dbReference type="Proteomes" id="UP000790787"/>
    </source>
</evidence>
<gene>
    <name evidence="2" type="primary">LOC107779115</name>
</gene>
<keyword evidence="1" id="KW-1185">Reference proteome</keyword>